<dbReference type="PANTHER" id="PTHR38849:SF1">
    <property type="entry name" value="SMALL SECRETED PROTEIN"/>
    <property type="match status" value="1"/>
</dbReference>
<reference evidence="2 3" key="1">
    <citation type="journal article" date="2011" name="Proc. Natl. Acad. Sci. U.S.A.">
        <title>Genome and transcriptome analyses of the mountain pine beetle-fungal symbiont Grosmannia clavigera, a lodgepole pine pathogen.</title>
        <authorList>
            <person name="DiGuistini S."/>
            <person name="Wang Y."/>
            <person name="Liao N.Y."/>
            <person name="Taylor G."/>
            <person name="Tanguay P."/>
            <person name="Feau N."/>
            <person name="Henrissat B."/>
            <person name="Chan S.K."/>
            <person name="Hesse-Orce U."/>
            <person name="Alamouti S.M."/>
            <person name="Tsui C.K.M."/>
            <person name="Docking R.T."/>
            <person name="Levasseur A."/>
            <person name="Haridas S."/>
            <person name="Robertson G."/>
            <person name="Birol I."/>
            <person name="Holt R.A."/>
            <person name="Marra M.A."/>
            <person name="Hamelin R.C."/>
            <person name="Hirst M."/>
            <person name="Jones S.J.M."/>
            <person name="Bohlmann J."/>
            <person name="Breuil C."/>
        </authorList>
    </citation>
    <scope>NUCLEOTIDE SEQUENCE [LARGE SCALE GENOMIC DNA]</scope>
    <source>
        <strain evidence="3">kw1407 / UAMH 11150</strain>
    </source>
</reference>
<gene>
    <name evidence="2" type="ORF">CMQ_2764</name>
</gene>
<evidence type="ECO:0008006" key="4">
    <source>
        <dbReference type="Google" id="ProtNLM"/>
    </source>
</evidence>
<dbReference type="RefSeq" id="XP_014172317.1">
    <property type="nucleotide sequence ID" value="XM_014316842.1"/>
</dbReference>
<proteinExistence type="predicted"/>
<dbReference type="HOGENOM" id="CLU_095023_1_0_1"/>
<evidence type="ECO:0000256" key="1">
    <source>
        <dbReference type="SAM" id="SignalP"/>
    </source>
</evidence>
<feature type="signal peptide" evidence="1">
    <location>
        <begin position="1"/>
        <end position="17"/>
    </location>
</feature>
<name>F0XH59_GROCL</name>
<sequence>MYFSKALILAFAASALALPMGDKPQKRAGVLSVSKYSDFQVSSGVAGDALAEVKAKFPIDYNDLANVDAGDLAIIQAARVLAESAEADTGGFNDAISAAGKSTAAGKALQVGKIKNKVLKLQLEVTGLQIQQAQTGTAKSADISQDTNNLNNNISLDKAAAGQTSQSIDFSGDDSA</sequence>
<dbReference type="AlphaFoldDB" id="F0XH59"/>
<keyword evidence="1" id="KW-0732">Signal</keyword>
<evidence type="ECO:0000313" key="2">
    <source>
        <dbReference type="EMBL" id="EFX02835.1"/>
    </source>
</evidence>
<feature type="chain" id="PRO_5003263927" description="Small secreted protein" evidence="1">
    <location>
        <begin position="18"/>
        <end position="176"/>
    </location>
</feature>
<evidence type="ECO:0000313" key="3">
    <source>
        <dbReference type="Proteomes" id="UP000007796"/>
    </source>
</evidence>
<protein>
    <recommendedName>
        <fullName evidence="4">Small secreted protein</fullName>
    </recommendedName>
</protein>
<dbReference type="OrthoDB" id="2151417at2759"/>
<dbReference type="eggNOG" id="ENOG502SA5Y">
    <property type="taxonomic scope" value="Eukaryota"/>
</dbReference>
<dbReference type="PANTHER" id="PTHR38849">
    <property type="entry name" value="SMALL SECRETED PROTEIN"/>
    <property type="match status" value="1"/>
</dbReference>
<keyword evidence="3" id="KW-1185">Reference proteome</keyword>
<dbReference type="InParanoid" id="F0XH59"/>
<dbReference type="EMBL" id="GL629769">
    <property type="protein sequence ID" value="EFX02835.1"/>
    <property type="molecule type" value="Genomic_DNA"/>
</dbReference>
<organism evidence="3">
    <name type="scientific">Grosmannia clavigera (strain kw1407 / UAMH 11150)</name>
    <name type="common">Blue stain fungus</name>
    <name type="synonym">Graphiocladiella clavigera</name>
    <dbReference type="NCBI Taxonomy" id="655863"/>
    <lineage>
        <taxon>Eukaryota</taxon>
        <taxon>Fungi</taxon>
        <taxon>Dikarya</taxon>
        <taxon>Ascomycota</taxon>
        <taxon>Pezizomycotina</taxon>
        <taxon>Sordariomycetes</taxon>
        <taxon>Sordariomycetidae</taxon>
        <taxon>Ophiostomatales</taxon>
        <taxon>Ophiostomataceae</taxon>
        <taxon>Leptographium</taxon>
    </lineage>
</organism>
<accession>F0XH59</accession>
<dbReference type="GeneID" id="25975789"/>
<dbReference type="Proteomes" id="UP000007796">
    <property type="component" value="Unassembled WGS sequence"/>
</dbReference>